<reference evidence="6 7" key="1">
    <citation type="journal article" date="2011" name="Syst. Appl. Microbiol.">
        <title>Defluviimonas denitrificans gen. nov., sp. nov., and Pararhodobacter aggregans gen. nov., sp. nov., non-phototrophic Rhodobacteraceae from the biofilter of a marine aquaculture.</title>
        <authorList>
            <person name="Foesel B.U."/>
            <person name="Drake H.L."/>
            <person name="Schramm A."/>
        </authorList>
    </citation>
    <scope>NUCLEOTIDE SEQUENCE [LARGE SCALE GENOMIC DNA]</scope>
    <source>
        <strain evidence="6 7">D1-19</strain>
    </source>
</reference>
<comment type="subcellular location">
    <subcellularLocation>
        <location evidence="1">Cell envelope</location>
    </subcellularLocation>
</comment>
<dbReference type="RefSeq" id="WP_107751806.1">
    <property type="nucleotide sequence ID" value="NZ_QBKF01000005.1"/>
</dbReference>
<evidence type="ECO:0000256" key="1">
    <source>
        <dbReference type="ARBA" id="ARBA00004196"/>
    </source>
</evidence>
<evidence type="ECO:0000259" key="5">
    <source>
        <dbReference type="Pfam" id="PF13407"/>
    </source>
</evidence>
<dbReference type="InterPro" id="IPR028082">
    <property type="entry name" value="Peripla_BP_I"/>
</dbReference>
<keyword evidence="3 4" id="KW-0732">Signal</keyword>
<dbReference type="GO" id="GO:0030246">
    <property type="term" value="F:carbohydrate binding"/>
    <property type="evidence" value="ECO:0007669"/>
    <property type="project" value="UniProtKB-ARBA"/>
</dbReference>
<dbReference type="SUPFAM" id="SSF53822">
    <property type="entry name" value="Periplasmic binding protein-like I"/>
    <property type="match status" value="1"/>
</dbReference>
<feature type="domain" description="Periplasmic binding protein" evidence="5">
    <location>
        <begin position="38"/>
        <end position="304"/>
    </location>
</feature>
<dbReference type="Pfam" id="PF13407">
    <property type="entry name" value="Peripla_BP_4"/>
    <property type="match status" value="1"/>
</dbReference>
<dbReference type="PANTHER" id="PTHR46847:SF1">
    <property type="entry name" value="D-ALLOSE-BINDING PERIPLASMIC PROTEIN-RELATED"/>
    <property type="match status" value="1"/>
</dbReference>
<evidence type="ECO:0000256" key="4">
    <source>
        <dbReference type="SAM" id="SignalP"/>
    </source>
</evidence>
<sequence>MTATRFPGPCGTKARTTLLAAVLGLGAAASVQAQDRTIAFFASISQNGLNQAMYQGMQDRAAELGVRTSLYDGQFNPGLQYSQLEDVVAGNQADAAVVFPIDSVGIAGAAAEMAAAGVPIVAMMFPIGPDLDRLDPQVPGVVTTIGFSTVGTSVQQAEDVARHCAGIDPCNVVVMVGRMVYPFDQLRFDAYASVLDQHPNIRLVATAEGNYDPSTALAVMEDVLQANQDVHAVLSVADQHLIGVEIALEAAGIDVAPVYLSGAGGASIAIEAIRDGRWDATVGGFPYTMGRFAVDAAMASLNGDTVPPVYNMEELAPLPTIIDRQILDAHPDFDAEWLQ</sequence>
<dbReference type="EMBL" id="QDDR01000016">
    <property type="protein sequence ID" value="PVE45309.1"/>
    <property type="molecule type" value="Genomic_DNA"/>
</dbReference>
<evidence type="ECO:0000313" key="7">
    <source>
        <dbReference type="Proteomes" id="UP000244810"/>
    </source>
</evidence>
<evidence type="ECO:0000256" key="3">
    <source>
        <dbReference type="ARBA" id="ARBA00022729"/>
    </source>
</evidence>
<feature type="chain" id="PRO_5015481533" description="Periplasmic binding protein domain-containing protein" evidence="4">
    <location>
        <begin position="34"/>
        <end position="339"/>
    </location>
</feature>
<dbReference type="OrthoDB" id="3600104at2"/>
<name>A0A2T7UKY7_9RHOB</name>
<dbReference type="InterPro" id="IPR025997">
    <property type="entry name" value="SBP_2_dom"/>
</dbReference>
<evidence type="ECO:0000256" key="2">
    <source>
        <dbReference type="ARBA" id="ARBA00007639"/>
    </source>
</evidence>
<dbReference type="GO" id="GO:0030313">
    <property type="term" value="C:cell envelope"/>
    <property type="evidence" value="ECO:0007669"/>
    <property type="project" value="UniProtKB-SubCell"/>
</dbReference>
<dbReference type="PANTHER" id="PTHR46847">
    <property type="entry name" value="D-ALLOSE-BINDING PERIPLASMIC PROTEIN-RELATED"/>
    <property type="match status" value="1"/>
</dbReference>
<dbReference type="AlphaFoldDB" id="A0A2T7UKY7"/>
<keyword evidence="7" id="KW-1185">Reference proteome</keyword>
<accession>A0A2T7UKY7</accession>
<proteinExistence type="inferred from homology"/>
<evidence type="ECO:0000313" key="6">
    <source>
        <dbReference type="EMBL" id="PVE45309.1"/>
    </source>
</evidence>
<dbReference type="CDD" id="cd01536">
    <property type="entry name" value="PBP1_ABC_sugar_binding-like"/>
    <property type="match status" value="1"/>
</dbReference>
<dbReference type="Proteomes" id="UP000244810">
    <property type="component" value="Unassembled WGS sequence"/>
</dbReference>
<feature type="signal peptide" evidence="4">
    <location>
        <begin position="1"/>
        <end position="33"/>
    </location>
</feature>
<organism evidence="6 7">
    <name type="scientific">Pararhodobacter aggregans</name>
    <dbReference type="NCBI Taxonomy" id="404875"/>
    <lineage>
        <taxon>Bacteria</taxon>
        <taxon>Pseudomonadati</taxon>
        <taxon>Pseudomonadota</taxon>
        <taxon>Alphaproteobacteria</taxon>
        <taxon>Rhodobacterales</taxon>
        <taxon>Paracoccaceae</taxon>
        <taxon>Pararhodobacter</taxon>
    </lineage>
</organism>
<gene>
    <name evidence="6" type="ORF">DDE23_22325</name>
</gene>
<protein>
    <recommendedName>
        <fullName evidence="5">Periplasmic binding protein domain-containing protein</fullName>
    </recommendedName>
</protein>
<comment type="similarity">
    <text evidence="2">Belongs to the bacterial solute-binding protein 2 family.</text>
</comment>
<comment type="caution">
    <text evidence="6">The sequence shown here is derived from an EMBL/GenBank/DDBJ whole genome shotgun (WGS) entry which is preliminary data.</text>
</comment>
<dbReference type="Gene3D" id="3.40.50.2300">
    <property type="match status" value="2"/>
</dbReference>